<dbReference type="RefSeq" id="WP_086090138.1">
    <property type="nucleotide sequence ID" value="NZ_CP021112.1"/>
</dbReference>
<organism evidence="1 2">
    <name type="scientific">Pseudorhodoplanes sinuspersici</name>
    <dbReference type="NCBI Taxonomy" id="1235591"/>
    <lineage>
        <taxon>Bacteria</taxon>
        <taxon>Pseudomonadati</taxon>
        <taxon>Pseudomonadota</taxon>
        <taxon>Alphaproteobacteria</taxon>
        <taxon>Hyphomicrobiales</taxon>
        <taxon>Pseudorhodoplanes</taxon>
    </lineage>
</organism>
<sequence>MTYRFATAPARPVARTLATFVAVAALSAAGVVGAFAQQPAAPKAAPKAPAQKSAPAQKGGAPAPAAAPQAGGEQAIPPLIYSNWTKICGKGPEAGAKQVCQTGKDGRLESGQPVVAAVIIEMDGEAKKVLQVTLPPGVLLPRGTRVVVDQDEPSAVVGSFLVCANGGCIAQLEANADIIAKLKKGQNLYVQAYNMAQNVMTLALPLGDFAKAYDGPPTDPKELEEKNKKLQDELQKRALEARQKLEQQQGKTQ</sequence>
<dbReference type="OrthoDB" id="8017994at2"/>
<dbReference type="EMBL" id="CP021112">
    <property type="protein sequence ID" value="ARQ01744.1"/>
    <property type="molecule type" value="Genomic_DNA"/>
</dbReference>
<gene>
    <name evidence="1" type="ORF">CAK95_23565</name>
</gene>
<name>A0A1W6ZWJ1_9HYPH</name>
<dbReference type="InterPro" id="IPR038696">
    <property type="entry name" value="IalB_sf"/>
</dbReference>
<accession>A0A1W6ZWJ1</accession>
<protein>
    <submittedName>
        <fullName evidence="1">Uncharacterized protein</fullName>
    </submittedName>
</protein>
<evidence type="ECO:0000313" key="1">
    <source>
        <dbReference type="EMBL" id="ARQ01744.1"/>
    </source>
</evidence>
<dbReference type="Gene3D" id="2.60.40.1880">
    <property type="entry name" value="Invasion associated locus B (IalB) protein"/>
    <property type="match status" value="1"/>
</dbReference>
<dbReference type="Proteomes" id="UP000194137">
    <property type="component" value="Chromosome"/>
</dbReference>
<proteinExistence type="predicted"/>
<dbReference type="Pfam" id="PF06776">
    <property type="entry name" value="IalB"/>
    <property type="match status" value="1"/>
</dbReference>
<reference evidence="1 2" key="1">
    <citation type="submission" date="2017-05" db="EMBL/GenBank/DDBJ databases">
        <title>Full genome sequence of Pseudorhodoplanes sinuspersici.</title>
        <authorList>
            <person name="Dastgheib S.M.M."/>
            <person name="Shavandi M."/>
            <person name="Tirandaz H."/>
        </authorList>
    </citation>
    <scope>NUCLEOTIDE SEQUENCE [LARGE SCALE GENOMIC DNA]</scope>
    <source>
        <strain evidence="1 2">RIPI110</strain>
    </source>
</reference>
<dbReference type="STRING" id="1235591.CAK95_23565"/>
<evidence type="ECO:0000313" key="2">
    <source>
        <dbReference type="Proteomes" id="UP000194137"/>
    </source>
</evidence>
<dbReference type="InterPro" id="IPR010642">
    <property type="entry name" value="Invasion_prot_B"/>
</dbReference>
<dbReference type="AlphaFoldDB" id="A0A1W6ZWJ1"/>
<dbReference type="KEGG" id="psin:CAK95_23565"/>
<keyword evidence="2" id="KW-1185">Reference proteome</keyword>